<dbReference type="Proteomes" id="UP001652700">
    <property type="component" value="Unplaced"/>
</dbReference>
<proteinExistence type="predicted"/>
<evidence type="ECO:0000313" key="1">
    <source>
        <dbReference type="EnsemblMetazoa" id="XP_050500989.1"/>
    </source>
</evidence>
<dbReference type="RefSeq" id="XP_050500989.1">
    <property type="nucleotide sequence ID" value="XM_050645032.1"/>
</dbReference>
<name>A0ABM5JSS4_DIAVI</name>
<accession>A0ABM5JSS4</accession>
<keyword evidence="2" id="KW-1185">Reference proteome</keyword>
<evidence type="ECO:0000313" key="2">
    <source>
        <dbReference type="Proteomes" id="UP001652700"/>
    </source>
</evidence>
<organism evidence="1 2">
    <name type="scientific">Diabrotica virgifera virgifera</name>
    <name type="common">western corn rootworm</name>
    <dbReference type="NCBI Taxonomy" id="50390"/>
    <lineage>
        <taxon>Eukaryota</taxon>
        <taxon>Metazoa</taxon>
        <taxon>Ecdysozoa</taxon>
        <taxon>Arthropoda</taxon>
        <taxon>Hexapoda</taxon>
        <taxon>Insecta</taxon>
        <taxon>Pterygota</taxon>
        <taxon>Neoptera</taxon>
        <taxon>Endopterygota</taxon>
        <taxon>Coleoptera</taxon>
        <taxon>Polyphaga</taxon>
        <taxon>Cucujiformia</taxon>
        <taxon>Chrysomeloidea</taxon>
        <taxon>Chrysomelidae</taxon>
        <taxon>Galerucinae</taxon>
        <taxon>Diabroticina</taxon>
        <taxon>Diabroticites</taxon>
        <taxon>Diabrotica</taxon>
    </lineage>
</organism>
<dbReference type="EnsemblMetazoa" id="XM_050645032.1">
    <property type="protein sequence ID" value="XP_050500989.1"/>
    <property type="gene ID" value="LOC114335431"/>
</dbReference>
<protein>
    <submittedName>
        <fullName evidence="1">Uncharacterized protein</fullName>
    </submittedName>
</protein>
<dbReference type="GeneID" id="114335431"/>
<reference evidence="1" key="1">
    <citation type="submission" date="2025-05" db="UniProtKB">
        <authorList>
            <consortium name="EnsemblMetazoa"/>
        </authorList>
    </citation>
    <scope>IDENTIFICATION</scope>
</reference>
<sequence>MVSSPNHTNLAESQELPFRKVDLAEIEFRKFSTKSVSESYLYYESIFGTITQLQRFTIRYHLSILYIKCWYVHLVVENLKLDSAAVKTVSNTFSSSDYLLRRALKKHLLVLKNVITAI</sequence>